<feature type="transmembrane region" description="Helical" evidence="8">
    <location>
        <begin position="157"/>
        <end position="179"/>
    </location>
</feature>
<evidence type="ECO:0000256" key="8">
    <source>
        <dbReference type="RuleBase" id="RU363032"/>
    </source>
</evidence>
<dbReference type="EMBL" id="SMLM01000002">
    <property type="protein sequence ID" value="TFZ03156.1"/>
    <property type="molecule type" value="Genomic_DNA"/>
</dbReference>
<keyword evidence="6 8" id="KW-1133">Transmembrane helix</keyword>
<reference evidence="10 11" key="1">
    <citation type="submission" date="2019-03" db="EMBL/GenBank/DDBJ databases">
        <title>Ramlibacter henchirensis DSM 14656, whole genome shotgun sequence.</title>
        <authorList>
            <person name="Zhang X."/>
            <person name="Feng G."/>
            <person name="Zhu H."/>
        </authorList>
    </citation>
    <scope>NUCLEOTIDE SEQUENCE [LARGE SCALE GENOMIC DNA]</scope>
    <source>
        <strain evidence="10 11">DSM 14656</strain>
    </source>
</reference>
<dbReference type="InterPro" id="IPR035906">
    <property type="entry name" value="MetI-like_sf"/>
</dbReference>
<feature type="transmembrane region" description="Helical" evidence="8">
    <location>
        <begin position="200"/>
        <end position="229"/>
    </location>
</feature>
<evidence type="ECO:0000256" key="4">
    <source>
        <dbReference type="ARBA" id="ARBA00022475"/>
    </source>
</evidence>
<dbReference type="PROSITE" id="PS50928">
    <property type="entry name" value="ABC_TM1"/>
    <property type="match status" value="1"/>
</dbReference>
<proteinExistence type="inferred from homology"/>
<feature type="transmembrane region" description="Helical" evidence="8">
    <location>
        <begin position="66"/>
        <end position="94"/>
    </location>
</feature>
<protein>
    <submittedName>
        <fullName evidence="10">ABC transporter permease</fullName>
    </submittedName>
</protein>
<dbReference type="Pfam" id="PF00528">
    <property type="entry name" value="BPD_transp_1"/>
    <property type="match status" value="1"/>
</dbReference>
<evidence type="ECO:0000256" key="5">
    <source>
        <dbReference type="ARBA" id="ARBA00022692"/>
    </source>
</evidence>
<evidence type="ECO:0000313" key="10">
    <source>
        <dbReference type="EMBL" id="TFZ03156.1"/>
    </source>
</evidence>
<feature type="transmembrane region" description="Helical" evidence="8">
    <location>
        <begin position="106"/>
        <end position="129"/>
    </location>
</feature>
<dbReference type="GO" id="GO:0005886">
    <property type="term" value="C:plasma membrane"/>
    <property type="evidence" value="ECO:0007669"/>
    <property type="project" value="UniProtKB-SubCell"/>
</dbReference>
<keyword evidence="4" id="KW-1003">Cell membrane</keyword>
<sequence length="288" mass="31042">MSFPRSAAGLPTRALGLGPALLVVGLLLVVPLVTLFRYSFNRFTAQQLMTEAFTLENYIRFASEPYYRAVLATTFGVATLCVLTTLVLGFPLAYHLARTRSRWKSMLVVLVLFPLLVGNVVRAAGWMAVLGRQGFINVSLQTLGVIDQPIELLYTPLAVYLGMVGVLLPFMVLTLQGVLESIDFTLADAAQNLGASPAVAFLKIVLPLSLPGVAAGAILVFTVAMNAYATPFLLGGPSFKMMAPVLYKQIAVASNWPFGAAMAFILIAVTFLVSILATYILTKQYKAK</sequence>
<keyword evidence="11" id="KW-1185">Reference proteome</keyword>
<comment type="subcellular location">
    <subcellularLocation>
        <location evidence="1 8">Cell membrane</location>
        <topology evidence="1 8">Multi-pass membrane protein</topology>
    </subcellularLocation>
</comment>
<dbReference type="AlphaFoldDB" id="A0A4Z0BV16"/>
<keyword evidence="3 8" id="KW-0813">Transport</keyword>
<evidence type="ECO:0000259" key="9">
    <source>
        <dbReference type="PROSITE" id="PS50928"/>
    </source>
</evidence>
<name>A0A4Z0BV16_9BURK</name>
<comment type="caution">
    <text evidence="10">The sequence shown here is derived from an EMBL/GenBank/DDBJ whole genome shotgun (WGS) entry which is preliminary data.</text>
</comment>
<accession>A0A4Z0BV16</accession>
<dbReference type="PANTHER" id="PTHR42929:SF1">
    <property type="entry name" value="INNER MEMBRANE ABC TRANSPORTER PERMEASE PROTEIN YDCU-RELATED"/>
    <property type="match status" value="1"/>
</dbReference>
<evidence type="ECO:0000256" key="2">
    <source>
        <dbReference type="ARBA" id="ARBA00007069"/>
    </source>
</evidence>
<keyword evidence="7 8" id="KW-0472">Membrane</keyword>
<dbReference type="OrthoDB" id="9808619at2"/>
<evidence type="ECO:0000256" key="7">
    <source>
        <dbReference type="ARBA" id="ARBA00023136"/>
    </source>
</evidence>
<gene>
    <name evidence="10" type="ORF">EZ313_16105</name>
</gene>
<dbReference type="GO" id="GO:0055085">
    <property type="term" value="P:transmembrane transport"/>
    <property type="evidence" value="ECO:0007669"/>
    <property type="project" value="InterPro"/>
</dbReference>
<comment type="similarity">
    <text evidence="2">Belongs to the binding-protein-dependent transport system permease family. CysTW subfamily.</text>
</comment>
<evidence type="ECO:0000256" key="1">
    <source>
        <dbReference type="ARBA" id="ARBA00004651"/>
    </source>
</evidence>
<organism evidence="10 11">
    <name type="scientific">Ramlibacter henchirensis</name>
    <dbReference type="NCBI Taxonomy" id="204072"/>
    <lineage>
        <taxon>Bacteria</taxon>
        <taxon>Pseudomonadati</taxon>
        <taxon>Pseudomonadota</taxon>
        <taxon>Betaproteobacteria</taxon>
        <taxon>Burkholderiales</taxon>
        <taxon>Comamonadaceae</taxon>
        <taxon>Ramlibacter</taxon>
    </lineage>
</organism>
<dbReference type="SUPFAM" id="SSF161098">
    <property type="entry name" value="MetI-like"/>
    <property type="match status" value="1"/>
</dbReference>
<dbReference type="CDD" id="cd06261">
    <property type="entry name" value="TM_PBP2"/>
    <property type="match status" value="1"/>
</dbReference>
<dbReference type="Gene3D" id="1.10.3720.10">
    <property type="entry name" value="MetI-like"/>
    <property type="match status" value="1"/>
</dbReference>
<feature type="transmembrane region" description="Helical" evidence="8">
    <location>
        <begin position="20"/>
        <end position="40"/>
    </location>
</feature>
<feature type="transmembrane region" description="Helical" evidence="8">
    <location>
        <begin position="256"/>
        <end position="281"/>
    </location>
</feature>
<evidence type="ECO:0000313" key="11">
    <source>
        <dbReference type="Proteomes" id="UP000298180"/>
    </source>
</evidence>
<evidence type="ECO:0000256" key="6">
    <source>
        <dbReference type="ARBA" id="ARBA00022989"/>
    </source>
</evidence>
<dbReference type="PANTHER" id="PTHR42929">
    <property type="entry name" value="INNER MEMBRANE ABC TRANSPORTER PERMEASE PROTEIN YDCU-RELATED-RELATED"/>
    <property type="match status" value="1"/>
</dbReference>
<dbReference type="Proteomes" id="UP000298180">
    <property type="component" value="Unassembled WGS sequence"/>
</dbReference>
<dbReference type="InterPro" id="IPR000515">
    <property type="entry name" value="MetI-like"/>
</dbReference>
<evidence type="ECO:0000256" key="3">
    <source>
        <dbReference type="ARBA" id="ARBA00022448"/>
    </source>
</evidence>
<keyword evidence="5 8" id="KW-0812">Transmembrane</keyword>
<feature type="domain" description="ABC transmembrane type-1" evidence="9">
    <location>
        <begin position="71"/>
        <end position="277"/>
    </location>
</feature>